<gene>
    <name evidence="2" type="ORF">MELE44368_13120</name>
</gene>
<reference evidence="2 3" key="1">
    <citation type="submission" date="2013-06" db="EMBL/GenBank/DDBJ databases">
        <title>The draft sequence of the Mycobacterium elephantis genome.</title>
        <authorList>
            <person name="Pettersson F.B."/>
            <person name="Das S."/>
            <person name="Dasgupta S."/>
            <person name="Bhattacharya A."/>
            <person name="Kirsebom L.A."/>
        </authorList>
    </citation>
    <scope>NUCLEOTIDE SEQUENCE [LARGE SCALE GENOMIC DNA]</scope>
    <source>
        <strain evidence="2 3">DSM 44368</strain>
    </source>
</reference>
<evidence type="ECO:0000313" key="3">
    <source>
        <dbReference type="Proteomes" id="UP000287177"/>
    </source>
</evidence>
<protein>
    <recommendedName>
        <fullName evidence="4">Flagellar hook-length control protein</fullName>
    </recommendedName>
</protein>
<organism evidence="2 3">
    <name type="scientific">Mycolicibacterium elephantis DSM 44368</name>
    <dbReference type="NCBI Taxonomy" id="1335622"/>
    <lineage>
        <taxon>Bacteria</taxon>
        <taxon>Bacillati</taxon>
        <taxon>Actinomycetota</taxon>
        <taxon>Actinomycetes</taxon>
        <taxon>Mycobacteriales</taxon>
        <taxon>Mycobacteriaceae</taxon>
        <taxon>Mycolicibacterium</taxon>
    </lineage>
</organism>
<dbReference type="RefSeq" id="WP_128107530.1">
    <property type="nucleotide sequence ID" value="NZ_ATDN01000005.1"/>
</dbReference>
<feature type="compositionally biased region" description="Acidic residues" evidence="1">
    <location>
        <begin position="116"/>
        <end position="130"/>
    </location>
</feature>
<name>A0A439DXX2_9MYCO</name>
<dbReference type="AlphaFoldDB" id="A0A439DXX2"/>
<dbReference type="Proteomes" id="UP000287177">
    <property type="component" value="Unassembled WGS sequence"/>
</dbReference>
<feature type="region of interest" description="Disordered" evidence="1">
    <location>
        <begin position="84"/>
        <end position="147"/>
    </location>
</feature>
<proteinExistence type="predicted"/>
<comment type="caution">
    <text evidence="2">The sequence shown here is derived from an EMBL/GenBank/DDBJ whole genome shotgun (WGS) entry which is preliminary data.</text>
</comment>
<evidence type="ECO:0000256" key="1">
    <source>
        <dbReference type="SAM" id="MobiDB-lite"/>
    </source>
</evidence>
<accession>A0A439DXX2</accession>
<sequence>MTRTVNNEADIVTAAMSVARDAAEGKIDPAALEQQAVTELGRLFSDVVGQDDPLWPLQLDVARQVLALGGVSADELNEWAAALRHRDAEPSSTADPATDPPEAVSAVSEALSPESDALDADPDVDIDQPGDVETQPALDASRTDDGCGCAGTAPATVTLADGRQVPAHRVAARGRGLPTVY</sequence>
<evidence type="ECO:0008006" key="4">
    <source>
        <dbReference type="Google" id="ProtNLM"/>
    </source>
</evidence>
<dbReference type="EMBL" id="ATDN01000005">
    <property type="protein sequence ID" value="RWA22347.1"/>
    <property type="molecule type" value="Genomic_DNA"/>
</dbReference>
<evidence type="ECO:0000313" key="2">
    <source>
        <dbReference type="EMBL" id="RWA22347.1"/>
    </source>
</evidence>
<keyword evidence="3" id="KW-1185">Reference proteome</keyword>